<gene>
    <name evidence="2" type="ORF">OCBIM_22010317mg</name>
</gene>
<dbReference type="AlphaFoldDB" id="A0A0L8FRX6"/>
<proteinExistence type="predicted"/>
<dbReference type="EMBL" id="KQ427354">
    <property type="protein sequence ID" value="KOF67150.1"/>
    <property type="molecule type" value="Genomic_DNA"/>
</dbReference>
<feature type="region of interest" description="Disordered" evidence="1">
    <location>
        <begin position="73"/>
        <end position="135"/>
    </location>
</feature>
<feature type="compositionally biased region" description="Basic residues" evidence="1">
    <location>
        <begin position="76"/>
        <end position="93"/>
    </location>
</feature>
<evidence type="ECO:0000313" key="2">
    <source>
        <dbReference type="EMBL" id="KOF67150.1"/>
    </source>
</evidence>
<sequence>FLYIRNLRHRKQESSERKKSERSVSGAVTVCRAQQISHTHFSESYWETKLWWGGHTFVGQYKGRGREIERWVRERRGGKKEGKKQREKGRKRGRKEEKRKIGGKKERREERGKERRKKERKKTSKQKLKCHVTAF</sequence>
<protein>
    <submittedName>
        <fullName evidence="2">Uncharacterized protein</fullName>
    </submittedName>
</protein>
<feature type="compositionally biased region" description="Basic residues" evidence="1">
    <location>
        <begin position="114"/>
        <end position="135"/>
    </location>
</feature>
<organism evidence="2">
    <name type="scientific">Octopus bimaculoides</name>
    <name type="common">California two-spotted octopus</name>
    <dbReference type="NCBI Taxonomy" id="37653"/>
    <lineage>
        <taxon>Eukaryota</taxon>
        <taxon>Metazoa</taxon>
        <taxon>Spiralia</taxon>
        <taxon>Lophotrochozoa</taxon>
        <taxon>Mollusca</taxon>
        <taxon>Cephalopoda</taxon>
        <taxon>Coleoidea</taxon>
        <taxon>Octopodiformes</taxon>
        <taxon>Octopoda</taxon>
        <taxon>Incirrata</taxon>
        <taxon>Octopodidae</taxon>
        <taxon>Octopus</taxon>
    </lineage>
</organism>
<feature type="non-terminal residue" evidence="2">
    <location>
        <position position="1"/>
    </location>
</feature>
<feature type="compositionally biased region" description="Basic and acidic residues" evidence="1">
    <location>
        <begin position="94"/>
        <end position="113"/>
    </location>
</feature>
<evidence type="ECO:0000256" key="1">
    <source>
        <dbReference type="SAM" id="MobiDB-lite"/>
    </source>
</evidence>
<accession>A0A0L8FRX6</accession>
<reference evidence="2" key="1">
    <citation type="submission" date="2015-07" db="EMBL/GenBank/DDBJ databases">
        <title>MeaNS - Measles Nucleotide Surveillance Program.</title>
        <authorList>
            <person name="Tran T."/>
            <person name="Druce J."/>
        </authorList>
    </citation>
    <scope>NUCLEOTIDE SEQUENCE</scope>
    <source>
        <strain evidence="2">UCB-OBI-ISO-001</strain>
        <tissue evidence="2">Gonad</tissue>
    </source>
</reference>
<name>A0A0L8FRX6_OCTBM</name>